<accession>A3IJU9</accession>
<proteinExistence type="predicted"/>
<sequence length="44" mass="5274">MIRNYQKRDSHNLDQLIGYLKSCNLKKKFDDDLSIIEVNFTENL</sequence>
<keyword evidence="2" id="KW-1185">Reference proteome</keyword>
<evidence type="ECO:0000313" key="2">
    <source>
        <dbReference type="Proteomes" id="UP000003781"/>
    </source>
</evidence>
<organism evidence="1 2">
    <name type="scientific">Crocosphaera chwakensis CCY0110</name>
    <dbReference type="NCBI Taxonomy" id="391612"/>
    <lineage>
        <taxon>Bacteria</taxon>
        <taxon>Bacillati</taxon>
        <taxon>Cyanobacteriota</taxon>
        <taxon>Cyanophyceae</taxon>
        <taxon>Oscillatoriophycideae</taxon>
        <taxon>Chroococcales</taxon>
        <taxon>Aphanothecaceae</taxon>
        <taxon>Crocosphaera</taxon>
        <taxon>Crocosphaera chwakensis</taxon>
    </lineage>
</organism>
<reference evidence="1 2" key="1">
    <citation type="submission" date="2007-03" db="EMBL/GenBank/DDBJ databases">
        <authorList>
            <person name="Stal L."/>
            <person name="Ferriera S."/>
            <person name="Johnson J."/>
            <person name="Kravitz S."/>
            <person name="Beeson K."/>
            <person name="Sutton G."/>
            <person name="Rogers Y.-H."/>
            <person name="Friedman R."/>
            <person name="Frazier M."/>
            <person name="Venter J.C."/>
        </authorList>
    </citation>
    <scope>NUCLEOTIDE SEQUENCE [LARGE SCALE GENOMIC DNA]</scope>
    <source>
        <strain evidence="1 2">CCY0110</strain>
    </source>
</reference>
<dbReference type="AlphaFoldDB" id="A3IJU9"/>
<comment type="caution">
    <text evidence="1">The sequence shown here is derived from an EMBL/GenBank/DDBJ whole genome shotgun (WGS) entry which is preliminary data.</text>
</comment>
<dbReference type="Proteomes" id="UP000003781">
    <property type="component" value="Unassembled WGS sequence"/>
</dbReference>
<dbReference type="EMBL" id="AAXW01000002">
    <property type="protein sequence ID" value="EAZ94081.1"/>
    <property type="molecule type" value="Genomic_DNA"/>
</dbReference>
<evidence type="ECO:0000313" key="1">
    <source>
        <dbReference type="EMBL" id="EAZ94081.1"/>
    </source>
</evidence>
<protein>
    <submittedName>
        <fullName evidence="1">Uncharacterized protein</fullName>
    </submittedName>
</protein>
<name>A3IJU9_9CHRO</name>
<gene>
    <name evidence="1" type="ORF">CY0110_19837</name>
</gene>